<dbReference type="GO" id="GO:0003700">
    <property type="term" value="F:DNA-binding transcription factor activity"/>
    <property type="evidence" value="ECO:0007669"/>
    <property type="project" value="InterPro"/>
</dbReference>
<gene>
    <name evidence="8" type="ORF">C1SCF055_LOCUS6374</name>
</gene>
<dbReference type="GO" id="GO:0003677">
    <property type="term" value="F:DNA binding"/>
    <property type="evidence" value="ECO:0007669"/>
    <property type="project" value="UniProtKB-KW"/>
</dbReference>
<dbReference type="EMBL" id="CAMXCT020000402">
    <property type="protein sequence ID" value="CAL1131687.1"/>
    <property type="molecule type" value="Genomic_DNA"/>
</dbReference>
<dbReference type="EMBL" id="CAMXCT030000402">
    <property type="protein sequence ID" value="CAL4765624.1"/>
    <property type="molecule type" value="Genomic_DNA"/>
</dbReference>
<dbReference type="SUPFAM" id="SSF54171">
    <property type="entry name" value="DNA-binding domain"/>
    <property type="match status" value="3"/>
</dbReference>
<name>A0A9P1BS42_9DINO</name>
<dbReference type="Proteomes" id="UP001152797">
    <property type="component" value="Unassembled WGS sequence"/>
</dbReference>
<evidence type="ECO:0000313" key="8">
    <source>
        <dbReference type="EMBL" id="CAI3978312.1"/>
    </source>
</evidence>
<organism evidence="8">
    <name type="scientific">Cladocopium goreaui</name>
    <dbReference type="NCBI Taxonomy" id="2562237"/>
    <lineage>
        <taxon>Eukaryota</taxon>
        <taxon>Sar</taxon>
        <taxon>Alveolata</taxon>
        <taxon>Dinophyceae</taxon>
        <taxon>Suessiales</taxon>
        <taxon>Symbiodiniaceae</taxon>
        <taxon>Cladocopium</taxon>
    </lineage>
</organism>
<evidence type="ECO:0000256" key="5">
    <source>
        <dbReference type="ARBA" id="ARBA00023242"/>
    </source>
</evidence>
<feature type="domain" description="AP2/ERF" evidence="7">
    <location>
        <begin position="237"/>
        <end position="295"/>
    </location>
</feature>
<dbReference type="GO" id="GO:0005634">
    <property type="term" value="C:nucleus"/>
    <property type="evidence" value="ECO:0007669"/>
    <property type="project" value="UniProtKB-SubCell"/>
</dbReference>
<evidence type="ECO:0000313" key="11">
    <source>
        <dbReference type="Proteomes" id="UP001152797"/>
    </source>
</evidence>
<dbReference type="InterPro" id="IPR001471">
    <property type="entry name" value="AP2/ERF_dom"/>
</dbReference>
<dbReference type="PANTHER" id="PTHR31677:SF140">
    <property type="entry name" value="ETHYLENE-RESPONSIVE TRANSCRIPTION FACTOR ERF106"/>
    <property type="match status" value="1"/>
</dbReference>
<protein>
    <submittedName>
        <fullName evidence="10">APETALA2-like protein 1</fullName>
    </submittedName>
</protein>
<dbReference type="PROSITE" id="PS51032">
    <property type="entry name" value="AP2_ERF"/>
    <property type="match status" value="2"/>
</dbReference>
<evidence type="ECO:0000256" key="3">
    <source>
        <dbReference type="ARBA" id="ARBA00023125"/>
    </source>
</evidence>
<keyword evidence="2" id="KW-0805">Transcription regulation</keyword>
<keyword evidence="5" id="KW-0539">Nucleus</keyword>
<comment type="subcellular location">
    <subcellularLocation>
        <location evidence="1">Nucleus</location>
    </subcellularLocation>
</comment>
<evidence type="ECO:0000256" key="1">
    <source>
        <dbReference type="ARBA" id="ARBA00004123"/>
    </source>
</evidence>
<evidence type="ECO:0000256" key="6">
    <source>
        <dbReference type="SAM" id="MobiDB-lite"/>
    </source>
</evidence>
<reference evidence="8" key="1">
    <citation type="submission" date="2022-10" db="EMBL/GenBank/DDBJ databases">
        <authorList>
            <person name="Chen Y."/>
            <person name="Dougan E. K."/>
            <person name="Chan C."/>
            <person name="Rhodes N."/>
            <person name="Thang M."/>
        </authorList>
    </citation>
    <scope>NUCLEOTIDE SEQUENCE</scope>
</reference>
<dbReference type="EMBL" id="CAMXCT010000402">
    <property type="protein sequence ID" value="CAI3978312.1"/>
    <property type="molecule type" value="Genomic_DNA"/>
</dbReference>
<feature type="region of interest" description="Disordered" evidence="6">
    <location>
        <begin position="1"/>
        <end position="34"/>
    </location>
</feature>
<sequence>MAALSTHEAALPVGPGPAEHGPHGHGTQPHSEGQLDGVWLNADCPWEYYTVSGQRVRRTNAQGSREFSIHWNPARLSWQWGRHGRLTMQWLGIDSIAWVPDMSFEHSRVWRWRRVCEHSRHARREHRSRSRSRNWRCYRRARSEAPLPCGLTHREVYSLLSREITPEDYEMLLRLDETVPKKGKATEEETSEALHPVSCGEFMGKQKTLHDKGAQRRKTAAGELEERHARPISHKSKYAGVTWHPRLLRWQVHVRDPDMEALLSLGLFYAERDAAQAYDCAMMVLEGEDAAVNFPVRKYSRTEIATVERSMFDDWAPRPSARFLGVYKTRNSKMWRAEIEIFDKKQFLGSFNDEEEAARAVDRSIRSTGADKATQLRMLNFLEETDYFDDLWDEERAPRGGSSRFLGVSYHQASGLFLARLGRRHLGLFDEEDEAARAFDEASLASNGRTNFKPPES</sequence>
<keyword evidence="4" id="KW-0804">Transcription</keyword>
<proteinExistence type="predicted"/>
<dbReference type="Gene3D" id="3.30.730.10">
    <property type="entry name" value="AP2/ERF domain"/>
    <property type="match status" value="3"/>
</dbReference>
<dbReference type="PANTHER" id="PTHR31677">
    <property type="entry name" value="AP2 DOMAIN CLASS TRANSCRIPTION FACTOR"/>
    <property type="match status" value="1"/>
</dbReference>
<comment type="caution">
    <text evidence="8">The sequence shown here is derived from an EMBL/GenBank/DDBJ whole genome shotgun (WGS) entry which is preliminary data.</text>
</comment>
<dbReference type="SMART" id="SM00380">
    <property type="entry name" value="AP2"/>
    <property type="match status" value="2"/>
</dbReference>
<feature type="domain" description="AP2/ERF" evidence="7">
    <location>
        <begin position="322"/>
        <end position="382"/>
    </location>
</feature>
<keyword evidence="11" id="KW-1185">Reference proteome</keyword>
<dbReference type="OrthoDB" id="411157at2759"/>
<dbReference type="InterPro" id="IPR036955">
    <property type="entry name" value="AP2/ERF_dom_sf"/>
</dbReference>
<evidence type="ECO:0000313" key="9">
    <source>
        <dbReference type="EMBL" id="CAL1131687.1"/>
    </source>
</evidence>
<feature type="region of interest" description="Disordered" evidence="6">
    <location>
        <begin position="207"/>
        <end position="228"/>
    </location>
</feature>
<accession>A0A9P1BS42</accession>
<dbReference type="InterPro" id="IPR016177">
    <property type="entry name" value="DNA-bd_dom_sf"/>
</dbReference>
<evidence type="ECO:0000256" key="4">
    <source>
        <dbReference type="ARBA" id="ARBA00023163"/>
    </source>
</evidence>
<evidence type="ECO:0000313" key="10">
    <source>
        <dbReference type="EMBL" id="CAL4765624.1"/>
    </source>
</evidence>
<reference evidence="9" key="2">
    <citation type="submission" date="2024-04" db="EMBL/GenBank/DDBJ databases">
        <authorList>
            <person name="Chen Y."/>
            <person name="Shah S."/>
            <person name="Dougan E. K."/>
            <person name="Thang M."/>
            <person name="Chan C."/>
        </authorList>
    </citation>
    <scope>NUCLEOTIDE SEQUENCE [LARGE SCALE GENOMIC DNA]</scope>
</reference>
<dbReference type="AlphaFoldDB" id="A0A9P1BS42"/>
<keyword evidence="3" id="KW-0238">DNA-binding</keyword>
<evidence type="ECO:0000256" key="2">
    <source>
        <dbReference type="ARBA" id="ARBA00023015"/>
    </source>
</evidence>
<evidence type="ECO:0000259" key="7">
    <source>
        <dbReference type="PROSITE" id="PS51032"/>
    </source>
</evidence>